<feature type="compositionally biased region" description="Low complexity" evidence="1">
    <location>
        <begin position="67"/>
        <end position="79"/>
    </location>
</feature>
<reference evidence="2 3" key="1">
    <citation type="submission" date="2023-09" db="EMBL/GenBank/DDBJ databases">
        <title>Nesidiocoris tenuis whole genome shotgun sequence.</title>
        <authorList>
            <person name="Shibata T."/>
            <person name="Shimoda M."/>
            <person name="Kobayashi T."/>
            <person name="Uehara T."/>
        </authorList>
    </citation>
    <scope>NUCLEOTIDE SEQUENCE [LARGE SCALE GENOMIC DNA]</scope>
    <source>
        <strain evidence="2 3">Japan</strain>
    </source>
</reference>
<sequence>MAMGGGGGDSPAKSLAGGGVAPPPPRPPPPRPASPPKTALDDLNESIRMAMGGGGSPSKQATAPTIPGQMMPGQMAQQPMPNPQYPPGVMPCPQIPPGGQVPAAAAGYYGSSPSKVPMAAMQAGAEPSTGKVLTGDLDSSLALLAENLTINKGGQQAQKGMQWNSPKNTAKPGGTANWTPQPMAATTGANYRPMGQGMMGSPMFTNVHQMGGMMPGAGVGSPRQVPPATAQPPPQELDPFGAL</sequence>
<dbReference type="EMBL" id="AP028912">
    <property type="protein sequence ID" value="BES92944.1"/>
    <property type="molecule type" value="Genomic_DNA"/>
</dbReference>
<feature type="region of interest" description="Disordered" evidence="1">
    <location>
        <begin position="1"/>
        <end position="80"/>
    </location>
</feature>
<evidence type="ECO:0000313" key="2">
    <source>
        <dbReference type="EMBL" id="BES92944.1"/>
    </source>
</evidence>
<feature type="region of interest" description="Disordered" evidence="1">
    <location>
        <begin position="212"/>
        <end position="243"/>
    </location>
</feature>
<evidence type="ECO:0000313" key="3">
    <source>
        <dbReference type="Proteomes" id="UP001307889"/>
    </source>
</evidence>
<feature type="compositionally biased region" description="Polar residues" evidence="1">
    <location>
        <begin position="154"/>
        <end position="168"/>
    </location>
</feature>
<evidence type="ECO:0000256" key="1">
    <source>
        <dbReference type="SAM" id="MobiDB-lite"/>
    </source>
</evidence>
<proteinExistence type="predicted"/>
<dbReference type="Proteomes" id="UP001307889">
    <property type="component" value="Chromosome 4"/>
</dbReference>
<gene>
    <name evidence="2" type="ORF">NTJ_05753</name>
</gene>
<accession>A0ABN7AND9</accession>
<keyword evidence="3" id="KW-1185">Reference proteome</keyword>
<feature type="compositionally biased region" description="Pro residues" evidence="1">
    <location>
        <begin position="21"/>
        <end position="35"/>
    </location>
</feature>
<feature type="region of interest" description="Disordered" evidence="1">
    <location>
        <begin position="154"/>
        <end position="180"/>
    </location>
</feature>
<organism evidence="2 3">
    <name type="scientific">Nesidiocoris tenuis</name>
    <dbReference type="NCBI Taxonomy" id="355587"/>
    <lineage>
        <taxon>Eukaryota</taxon>
        <taxon>Metazoa</taxon>
        <taxon>Ecdysozoa</taxon>
        <taxon>Arthropoda</taxon>
        <taxon>Hexapoda</taxon>
        <taxon>Insecta</taxon>
        <taxon>Pterygota</taxon>
        <taxon>Neoptera</taxon>
        <taxon>Paraneoptera</taxon>
        <taxon>Hemiptera</taxon>
        <taxon>Heteroptera</taxon>
        <taxon>Panheteroptera</taxon>
        <taxon>Cimicomorpha</taxon>
        <taxon>Miridae</taxon>
        <taxon>Dicyphina</taxon>
        <taxon>Nesidiocoris</taxon>
    </lineage>
</organism>
<protein>
    <submittedName>
        <fullName evidence="2">Uncharacterized protein</fullName>
    </submittedName>
</protein>
<name>A0ABN7AND9_9HEMI</name>